<comment type="caution">
    <text evidence="1">The sequence shown here is derived from an EMBL/GenBank/DDBJ whole genome shotgun (WGS) entry which is preliminary data.</text>
</comment>
<reference evidence="1 2" key="1">
    <citation type="submission" date="2021-06" db="EMBL/GenBank/DDBJ databases">
        <title>Chromosome-level genome assembly of the red-tail catfish (Hemibagrus wyckioides).</title>
        <authorList>
            <person name="Shao F."/>
        </authorList>
    </citation>
    <scope>NUCLEOTIDE SEQUENCE [LARGE SCALE GENOMIC DNA]</scope>
    <source>
        <strain evidence="1">EC202008001</strain>
        <tissue evidence="1">Blood</tissue>
    </source>
</reference>
<gene>
    <name evidence="1" type="ORF">KOW79_009962</name>
</gene>
<evidence type="ECO:0000313" key="2">
    <source>
        <dbReference type="Proteomes" id="UP000824219"/>
    </source>
</evidence>
<dbReference type="EMBL" id="JAHKSW010000011">
    <property type="protein sequence ID" value="KAG7326561.1"/>
    <property type="molecule type" value="Genomic_DNA"/>
</dbReference>
<protein>
    <submittedName>
        <fullName evidence="1">Uncharacterized protein</fullName>
    </submittedName>
</protein>
<dbReference type="Proteomes" id="UP000824219">
    <property type="component" value="Linkage Group LG11"/>
</dbReference>
<keyword evidence="2" id="KW-1185">Reference proteome</keyword>
<dbReference type="AlphaFoldDB" id="A0A9D3NN45"/>
<organism evidence="1 2">
    <name type="scientific">Hemibagrus wyckioides</name>
    <dbReference type="NCBI Taxonomy" id="337641"/>
    <lineage>
        <taxon>Eukaryota</taxon>
        <taxon>Metazoa</taxon>
        <taxon>Chordata</taxon>
        <taxon>Craniata</taxon>
        <taxon>Vertebrata</taxon>
        <taxon>Euteleostomi</taxon>
        <taxon>Actinopterygii</taxon>
        <taxon>Neopterygii</taxon>
        <taxon>Teleostei</taxon>
        <taxon>Ostariophysi</taxon>
        <taxon>Siluriformes</taxon>
        <taxon>Bagridae</taxon>
        <taxon>Hemibagrus</taxon>
    </lineage>
</organism>
<evidence type="ECO:0000313" key="1">
    <source>
        <dbReference type="EMBL" id="KAG7326561.1"/>
    </source>
</evidence>
<name>A0A9D3NN45_9TELE</name>
<sequence>MELPLLLVKAPANGTAALTVSSLRIFPFSSSLLLSPLSQPFSNAPRQGGVEELHKSTVCPTSGLWGFRVEPRTPTHYSFRRCVRV</sequence>
<proteinExistence type="predicted"/>
<accession>A0A9D3NN45</accession>